<keyword evidence="1" id="KW-0175">Coiled coil</keyword>
<reference evidence="3" key="1">
    <citation type="journal article" date="2019" name="Int. J. Syst. Evol. Microbiol.">
        <title>The Global Catalogue of Microorganisms (GCM) 10K type strain sequencing project: providing services to taxonomists for standard genome sequencing and annotation.</title>
        <authorList>
            <consortium name="The Broad Institute Genomics Platform"/>
            <consortium name="The Broad Institute Genome Sequencing Center for Infectious Disease"/>
            <person name="Wu L."/>
            <person name="Ma J."/>
        </authorList>
    </citation>
    <scope>NUCLEOTIDE SEQUENCE [LARGE SCALE GENOMIC DNA]</scope>
    <source>
        <strain evidence="3">NBRC 110044</strain>
    </source>
</reference>
<name>A0ABQ5YHX5_9NEIS</name>
<proteinExistence type="predicted"/>
<evidence type="ECO:0000313" key="3">
    <source>
        <dbReference type="Proteomes" id="UP001156706"/>
    </source>
</evidence>
<sequence length="429" mass="47112">MDQTGQYQGKPSLNDSSSFQLKEACEHWRREIIQAVESGKTVFVYLPEVQEVYIDTGKRNYSGTGHNRATTRIVERYTNYAALPNDLKPVNATGSAMKLAPLGADILAPYWAEFGSVSEYKVRLTAESICPSILTKNGDMAVATIQRSKMSSGALVLLPDIDFYPETFIGRKGEPWTPAAKRFAAKLISCVVALDKALHSTAEVTPEPDWASDPSFVLEPERVLRSELLDVERKVEEAQRRLEETQASLRDAGQLRALLYEKGKPLEHAIVGALSRLGFSAAPYKDAQSEFDVVFQSTEGRLLGEAEGKDSKAINVDKLRQLSMNIHEDLQREEVTKPAKGVLFGNGFRLSSPNNRGPQFTEKCISAAVSSSTALVPTSELFRAIQYLAAQPDDGYASECRAAIINGVGVVELPATPYFEAQEAEAAER</sequence>
<keyword evidence="3" id="KW-1185">Reference proteome</keyword>
<organism evidence="2 3">
    <name type="scientific">Chitinimonas prasina</name>
    <dbReference type="NCBI Taxonomy" id="1434937"/>
    <lineage>
        <taxon>Bacteria</taxon>
        <taxon>Pseudomonadati</taxon>
        <taxon>Pseudomonadota</taxon>
        <taxon>Betaproteobacteria</taxon>
        <taxon>Neisseriales</taxon>
        <taxon>Chitinibacteraceae</taxon>
        <taxon>Chitinimonas</taxon>
    </lineage>
</organism>
<accession>A0ABQ5YHX5</accession>
<comment type="caution">
    <text evidence="2">The sequence shown here is derived from an EMBL/GenBank/DDBJ whole genome shotgun (WGS) entry which is preliminary data.</text>
</comment>
<gene>
    <name evidence="2" type="ORF">GCM10007907_20730</name>
</gene>
<dbReference type="EMBL" id="BSOG01000002">
    <property type="protein sequence ID" value="GLR13283.1"/>
    <property type="molecule type" value="Genomic_DNA"/>
</dbReference>
<evidence type="ECO:0000313" key="2">
    <source>
        <dbReference type="EMBL" id="GLR13283.1"/>
    </source>
</evidence>
<feature type="coiled-coil region" evidence="1">
    <location>
        <begin position="221"/>
        <end position="255"/>
    </location>
</feature>
<protein>
    <submittedName>
        <fullName evidence="2">Uncharacterized protein</fullName>
    </submittedName>
</protein>
<evidence type="ECO:0000256" key="1">
    <source>
        <dbReference type="SAM" id="Coils"/>
    </source>
</evidence>
<dbReference type="Proteomes" id="UP001156706">
    <property type="component" value="Unassembled WGS sequence"/>
</dbReference>